<accession>A0ABZ1H211</accession>
<dbReference type="RefSeq" id="WP_326753307.1">
    <property type="nucleotide sequence ID" value="NZ_CP109134.1"/>
</dbReference>
<dbReference type="Proteomes" id="UP001335325">
    <property type="component" value="Chromosome"/>
</dbReference>
<organism evidence="2 3">
    <name type="scientific">Streptomyces hirsutus</name>
    <dbReference type="NCBI Taxonomy" id="35620"/>
    <lineage>
        <taxon>Bacteria</taxon>
        <taxon>Bacillati</taxon>
        <taxon>Actinomycetota</taxon>
        <taxon>Actinomycetes</taxon>
        <taxon>Kitasatosporales</taxon>
        <taxon>Streptomycetaceae</taxon>
        <taxon>Streptomyces</taxon>
    </lineage>
</organism>
<name>A0ABZ1H211_9ACTN</name>
<dbReference type="EMBL" id="CP109134">
    <property type="protein sequence ID" value="WSD11718.1"/>
    <property type="molecule type" value="Genomic_DNA"/>
</dbReference>
<evidence type="ECO:0000313" key="3">
    <source>
        <dbReference type="Proteomes" id="UP001335325"/>
    </source>
</evidence>
<evidence type="ECO:0000313" key="2">
    <source>
        <dbReference type="EMBL" id="WSD11718.1"/>
    </source>
</evidence>
<sequence length="104" mass="10749">MVSARTGIAARGRTTARKAPGRPAELFADPGVLHRRSAGSYARVAVHGPGEPTPGTVTAHPRAGGPSAHKPPERPEAAGALPRGENPRKVLGCGLRERYSGTVK</sequence>
<reference evidence="2 3" key="1">
    <citation type="submission" date="2022-10" db="EMBL/GenBank/DDBJ databases">
        <title>The complete genomes of actinobacterial strains from the NBC collection.</title>
        <authorList>
            <person name="Joergensen T.S."/>
            <person name="Alvarez Arevalo M."/>
            <person name="Sterndorff E.B."/>
            <person name="Faurdal D."/>
            <person name="Vuksanovic O."/>
            <person name="Mourched A.-S."/>
            <person name="Charusanti P."/>
            <person name="Shaw S."/>
            <person name="Blin K."/>
            <person name="Weber T."/>
        </authorList>
    </citation>
    <scope>NUCLEOTIDE SEQUENCE [LARGE SCALE GENOMIC DNA]</scope>
    <source>
        <strain evidence="2 3">NBC 01753</strain>
    </source>
</reference>
<proteinExistence type="predicted"/>
<feature type="compositionally biased region" description="Basic and acidic residues" evidence="1">
    <location>
        <begin position="95"/>
        <end position="104"/>
    </location>
</feature>
<feature type="region of interest" description="Disordered" evidence="1">
    <location>
        <begin position="44"/>
        <end position="104"/>
    </location>
</feature>
<evidence type="ECO:0000256" key="1">
    <source>
        <dbReference type="SAM" id="MobiDB-lite"/>
    </source>
</evidence>
<feature type="region of interest" description="Disordered" evidence="1">
    <location>
        <begin position="1"/>
        <end position="26"/>
    </location>
</feature>
<gene>
    <name evidence="2" type="ORF">OIE73_16750</name>
</gene>
<protein>
    <submittedName>
        <fullName evidence="2">Uncharacterized protein</fullName>
    </submittedName>
</protein>
<keyword evidence="3" id="KW-1185">Reference proteome</keyword>
<dbReference type="GeneID" id="91544252"/>